<dbReference type="EMBL" id="ONZQ02000007">
    <property type="protein sequence ID" value="SPO02868.1"/>
    <property type="molecule type" value="Genomic_DNA"/>
</dbReference>
<name>A0AAE8N023_9PEZI</name>
<evidence type="ECO:0000256" key="1">
    <source>
        <dbReference type="SAM" id="MobiDB-lite"/>
    </source>
</evidence>
<organism evidence="2 3">
    <name type="scientific">Cephalotrichum gorgonifer</name>
    <dbReference type="NCBI Taxonomy" id="2041049"/>
    <lineage>
        <taxon>Eukaryota</taxon>
        <taxon>Fungi</taxon>
        <taxon>Dikarya</taxon>
        <taxon>Ascomycota</taxon>
        <taxon>Pezizomycotina</taxon>
        <taxon>Sordariomycetes</taxon>
        <taxon>Hypocreomycetidae</taxon>
        <taxon>Microascales</taxon>
        <taxon>Microascaceae</taxon>
        <taxon>Cephalotrichum</taxon>
    </lineage>
</organism>
<comment type="caution">
    <text evidence="2">The sequence shown here is derived from an EMBL/GenBank/DDBJ whole genome shotgun (WGS) entry which is preliminary data.</text>
</comment>
<sequence>MSSTADRSIDTCGELKKSIIKTCVENGRHMDTDDLQFTHLFNSTLVPGNWRDQPSKAWSDEEVLSLLVSRLRAINLDFERTRIQRGSRRGMGRRIIDTAIALVCDSEGPLAREHRRIRMRQRVERKMENEAKRREVWMKQAATGRGKRRGAACLLSPRRSQLVERRLRALCLTVMSAASAEKQTHRTCRGLEVQKSDGKRGSQVVPGWTSGCPQQTTRQ</sequence>
<protein>
    <submittedName>
        <fullName evidence="2">Uncharacterized protein</fullName>
    </submittedName>
</protein>
<feature type="region of interest" description="Disordered" evidence="1">
    <location>
        <begin position="191"/>
        <end position="219"/>
    </location>
</feature>
<proteinExistence type="predicted"/>
<gene>
    <name evidence="2" type="ORF">DNG_05545</name>
</gene>
<accession>A0AAE8N023</accession>
<reference evidence="2" key="1">
    <citation type="submission" date="2018-03" db="EMBL/GenBank/DDBJ databases">
        <authorList>
            <person name="Guldener U."/>
        </authorList>
    </citation>
    <scope>NUCLEOTIDE SEQUENCE</scope>
</reference>
<evidence type="ECO:0000313" key="3">
    <source>
        <dbReference type="Proteomes" id="UP001187682"/>
    </source>
</evidence>
<dbReference type="Proteomes" id="UP001187682">
    <property type="component" value="Unassembled WGS sequence"/>
</dbReference>
<keyword evidence="3" id="KW-1185">Reference proteome</keyword>
<evidence type="ECO:0000313" key="2">
    <source>
        <dbReference type="EMBL" id="SPO02868.1"/>
    </source>
</evidence>
<dbReference type="AlphaFoldDB" id="A0AAE8N023"/>